<evidence type="ECO:0000313" key="2">
    <source>
        <dbReference type="Proteomes" id="UP001218362"/>
    </source>
</evidence>
<dbReference type="EMBL" id="CP119316">
    <property type="protein sequence ID" value="WEK46856.1"/>
    <property type="molecule type" value="Genomic_DNA"/>
</dbReference>
<protein>
    <submittedName>
        <fullName evidence="1">Uncharacterized protein</fullName>
    </submittedName>
</protein>
<evidence type="ECO:0000313" key="1">
    <source>
        <dbReference type="EMBL" id="WEK46856.1"/>
    </source>
</evidence>
<name>A0AAJ6BP83_9SPHN</name>
<dbReference type="Proteomes" id="UP001218362">
    <property type="component" value="Chromosome"/>
</dbReference>
<accession>A0AAJ6BP83</accession>
<dbReference type="KEGG" id="acob:P0Y56_00790"/>
<dbReference type="AlphaFoldDB" id="A0AAJ6BP83"/>
<gene>
    <name evidence="1" type="ORF">P0Y56_00790</name>
</gene>
<reference evidence="1" key="1">
    <citation type="submission" date="2023-03" db="EMBL/GenBank/DDBJ databases">
        <title>Andean soil-derived lignocellulolytic bacterial consortium as a source of novel taxa and putative plastic-active enzymes.</title>
        <authorList>
            <person name="Diaz-Garcia L."/>
            <person name="Chuvochina M."/>
            <person name="Feuerriegel G."/>
            <person name="Bunk B."/>
            <person name="Sproer C."/>
            <person name="Streit W.R."/>
            <person name="Rodriguez L.M."/>
            <person name="Overmann J."/>
            <person name="Jimenez D.J."/>
        </authorList>
    </citation>
    <scope>NUCLEOTIDE SEQUENCE</scope>
    <source>
        <strain evidence="1">MAG 26</strain>
    </source>
</reference>
<proteinExistence type="predicted"/>
<sequence>MLDQRALAVRTGGIDLRAGALDPCRRRMIFGPVRPMERPSLLRRLLGG</sequence>
<organism evidence="1 2">
    <name type="scientific">Candidatus Andeanibacterium colombiense</name>
    <dbReference type="NCBI Taxonomy" id="3121345"/>
    <lineage>
        <taxon>Bacteria</taxon>
        <taxon>Pseudomonadati</taxon>
        <taxon>Pseudomonadota</taxon>
        <taxon>Alphaproteobacteria</taxon>
        <taxon>Sphingomonadales</taxon>
        <taxon>Sphingomonadaceae</taxon>
        <taxon>Candidatus Andeanibacterium</taxon>
    </lineage>
</organism>